<evidence type="ECO:0000256" key="4">
    <source>
        <dbReference type="RuleBase" id="RU004273"/>
    </source>
</evidence>
<dbReference type="OrthoDB" id="1930084at2759"/>
<dbReference type="InterPro" id="IPR006186">
    <property type="entry name" value="Ser/Thr-sp_prot-phosphatase"/>
</dbReference>
<dbReference type="PANTHER" id="PTHR45619">
    <property type="entry name" value="SERINE/THREONINE-PROTEIN PHOSPHATASE PP2A-RELATED"/>
    <property type="match status" value="1"/>
</dbReference>
<evidence type="ECO:0000256" key="1">
    <source>
        <dbReference type="ARBA" id="ARBA00022723"/>
    </source>
</evidence>
<dbReference type="Pfam" id="PF00149">
    <property type="entry name" value="Metallophos"/>
    <property type="match status" value="1"/>
</dbReference>
<evidence type="ECO:0000256" key="3">
    <source>
        <dbReference type="ARBA" id="ARBA00023211"/>
    </source>
</evidence>
<name>A0A8S1RH59_9CILI</name>
<evidence type="ECO:0000256" key="2">
    <source>
        <dbReference type="ARBA" id="ARBA00022801"/>
    </source>
</evidence>
<evidence type="ECO:0000313" key="7">
    <source>
        <dbReference type="Proteomes" id="UP000692954"/>
    </source>
</evidence>
<dbReference type="GO" id="GO:0046872">
    <property type="term" value="F:metal ion binding"/>
    <property type="evidence" value="ECO:0007669"/>
    <property type="project" value="UniProtKB-KW"/>
</dbReference>
<dbReference type="Proteomes" id="UP000692954">
    <property type="component" value="Unassembled WGS sequence"/>
</dbReference>
<comment type="catalytic activity">
    <reaction evidence="4">
        <text>O-phospho-L-threonyl-[protein] + H2O = L-threonyl-[protein] + phosphate</text>
        <dbReference type="Rhea" id="RHEA:47004"/>
        <dbReference type="Rhea" id="RHEA-COMP:11060"/>
        <dbReference type="Rhea" id="RHEA-COMP:11605"/>
        <dbReference type="ChEBI" id="CHEBI:15377"/>
        <dbReference type="ChEBI" id="CHEBI:30013"/>
        <dbReference type="ChEBI" id="CHEBI:43474"/>
        <dbReference type="ChEBI" id="CHEBI:61977"/>
        <dbReference type="EC" id="3.1.3.16"/>
    </reaction>
</comment>
<comment type="similarity">
    <text evidence="4">Belongs to the PPP phosphatase family.</text>
</comment>
<reference evidence="6" key="1">
    <citation type="submission" date="2021-01" db="EMBL/GenBank/DDBJ databases">
        <authorList>
            <consortium name="Genoscope - CEA"/>
            <person name="William W."/>
        </authorList>
    </citation>
    <scope>NUCLEOTIDE SEQUENCE</scope>
</reference>
<dbReference type="EC" id="3.1.3.16" evidence="4"/>
<evidence type="ECO:0000313" key="6">
    <source>
        <dbReference type="EMBL" id="CAD8126215.1"/>
    </source>
</evidence>
<keyword evidence="2 4" id="KW-0378">Hydrolase</keyword>
<dbReference type="PROSITE" id="PS00125">
    <property type="entry name" value="SER_THR_PHOSPHATASE"/>
    <property type="match status" value="2"/>
</dbReference>
<proteinExistence type="inferred from homology"/>
<feature type="domain" description="Serine/threonine specific protein phosphatases" evidence="5">
    <location>
        <begin position="429"/>
        <end position="434"/>
    </location>
</feature>
<protein>
    <recommendedName>
        <fullName evidence="4">Serine/threonine-protein phosphatase</fullName>
        <ecNumber evidence="4">3.1.3.16</ecNumber>
    </recommendedName>
</protein>
<dbReference type="InterPro" id="IPR004843">
    <property type="entry name" value="Calcineurin-like_PHP"/>
</dbReference>
<keyword evidence="1" id="KW-0479">Metal-binding</keyword>
<accession>A0A8S1RH59</accession>
<sequence length="510" mass="60736">MVNSSIQWRYLKQEEIVRILTIYSQVTLSRGFNSVKTFLLLLALKVRYPDRITLIRGNHESRQITQVMVSMMNAQENMGHQMFGDIAQIYLITQVQLLQLKRRYFVSMVGYPLQQRLWMINRSQIRSTSNGAKCDLIWSDPDDKTIIIFGYFIINTNQSSNCKRIFLQPIIKTELLEQWQYFFLYTYQVLILPNIKIDFFMEFAMSYYRIVLEIEGWNLSPRGAGYLFGGDVVDDFNRKNNIELICRAHQLVMEGYRVIFNEQLVTVLVLKIIAIGYLDVYIIDAEMLLQFLNWMKILQNRTGYLKQLHKKTEDYQRKNQFLIICYEQIFTTDLNYNQYKLNKPQDNRQQKQCAKSGCTYDCERNINFRFVEIIMVNSSIQWRYLKQEEIVRILTIYSQVTLSRGFNSVKTFLLLLALKVRYPDRITLIRGNHESRQITQVMVSMMNAQENMGHQMFGDIAQIYLITQVQLLQLKRRYFVSMVGYPLQQRLWMILEQSIVNKKYLKWSQV</sequence>
<dbReference type="InterPro" id="IPR047129">
    <property type="entry name" value="PPA2-like"/>
</dbReference>
<dbReference type="AlphaFoldDB" id="A0A8S1RH59"/>
<dbReference type="EMBL" id="CAJJDN010000165">
    <property type="protein sequence ID" value="CAD8126215.1"/>
    <property type="molecule type" value="Genomic_DNA"/>
</dbReference>
<dbReference type="SMART" id="SM00156">
    <property type="entry name" value="PP2Ac"/>
    <property type="match status" value="1"/>
</dbReference>
<keyword evidence="3" id="KW-0464">Manganese</keyword>
<feature type="domain" description="Serine/threonine specific protein phosphatases" evidence="5">
    <location>
        <begin position="55"/>
        <end position="60"/>
    </location>
</feature>
<comment type="caution">
    <text evidence="6">The sequence shown here is derived from an EMBL/GenBank/DDBJ whole genome shotgun (WGS) entry which is preliminary data.</text>
</comment>
<dbReference type="GO" id="GO:0004722">
    <property type="term" value="F:protein serine/threonine phosphatase activity"/>
    <property type="evidence" value="ECO:0007669"/>
    <property type="project" value="UniProtKB-EC"/>
</dbReference>
<keyword evidence="7" id="KW-1185">Reference proteome</keyword>
<evidence type="ECO:0000259" key="5">
    <source>
        <dbReference type="PROSITE" id="PS00125"/>
    </source>
</evidence>
<gene>
    <name evidence="6" type="ORF">PSON_ATCC_30995.1.T1650108</name>
</gene>
<organism evidence="6 7">
    <name type="scientific">Paramecium sonneborni</name>
    <dbReference type="NCBI Taxonomy" id="65129"/>
    <lineage>
        <taxon>Eukaryota</taxon>
        <taxon>Sar</taxon>
        <taxon>Alveolata</taxon>
        <taxon>Ciliophora</taxon>
        <taxon>Intramacronucleata</taxon>
        <taxon>Oligohymenophorea</taxon>
        <taxon>Peniculida</taxon>
        <taxon>Parameciidae</taxon>
        <taxon>Paramecium</taxon>
    </lineage>
</organism>